<dbReference type="Pfam" id="PF13456">
    <property type="entry name" value="RVT_3"/>
    <property type="match status" value="1"/>
</dbReference>
<dbReference type="PROSITE" id="PS50879">
    <property type="entry name" value="RNASE_H_1"/>
    <property type="match status" value="1"/>
</dbReference>
<dbReference type="PANTHER" id="PTHR47723:SF19">
    <property type="entry name" value="POLYNUCLEOTIDYL TRANSFERASE, RIBONUCLEASE H-LIKE SUPERFAMILY PROTEIN"/>
    <property type="match status" value="1"/>
</dbReference>
<proteinExistence type="predicted"/>
<dbReference type="PANTHER" id="PTHR47723">
    <property type="entry name" value="OS05G0353850 PROTEIN"/>
    <property type="match status" value="1"/>
</dbReference>
<dbReference type="AlphaFoldDB" id="A0A7V0Q6D9"/>
<protein>
    <submittedName>
        <fullName evidence="2">Ribonuclease HI family protein</fullName>
    </submittedName>
</protein>
<feature type="domain" description="RNase H type-1" evidence="1">
    <location>
        <begin position="1"/>
        <end position="132"/>
    </location>
</feature>
<organism evidence="2">
    <name type="scientific">candidate division WOR-3 bacterium</name>
    <dbReference type="NCBI Taxonomy" id="2052148"/>
    <lineage>
        <taxon>Bacteria</taxon>
        <taxon>Bacteria division WOR-3</taxon>
    </lineage>
</organism>
<sequence length="136" mass="15450">MKKIYDIFVDGSSLGNPGAAGGGFIIKNTQGEVLIEKSIPFGIKTNNEAGYMALIEALQYAQNNGIRRIRIFTDSELMYRQLGGKYKVKAPNLKLLYNYTLTLLKRFEKWDIIHIHRNLNKDADRLAKQAAMEVKK</sequence>
<evidence type="ECO:0000259" key="1">
    <source>
        <dbReference type="PROSITE" id="PS50879"/>
    </source>
</evidence>
<dbReference type="GO" id="GO:0003676">
    <property type="term" value="F:nucleic acid binding"/>
    <property type="evidence" value="ECO:0007669"/>
    <property type="project" value="InterPro"/>
</dbReference>
<dbReference type="InterPro" id="IPR053151">
    <property type="entry name" value="RNase_H-like"/>
</dbReference>
<evidence type="ECO:0000313" key="2">
    <source>
        <dbReference type="EMBL" id="HDL60250.1"/>
    </source>
</evidence>
<gene>
    <name evidence="2" type="ORF">ENH14_02215</name>
</gene>
<comment type="caution">
    <text evidence="2">The sequence shown here is derived from an EMBL/GenBank/DDBJ whole genome shotgun (WGS) entry which is preliminary data.</text>
</comment>
<reference evidence="2" key="1">
    <citation type="journal article" date="2020" name="mSystems">
        <title>Genome- and Community-Level Interaction Insights into Carbon Utilization and Element Cycling Functions of Hydrothermarchaeota in Hydrothermal Sediment.</title>
        <authorList>
            <person name="Zhou Z."/>
            <person name="Liu Y."/>
            <person name="Xu W."/>
            <person name="Pan J."/>
            <person name="Luo Z.H."/>
            <person name="Li M."/>
        </authorList>
    </citation>
    <scope>NUCLEOTIDE SEQUENCE [LARGE SCALE GENOMIC DNA]</scope>
    <source>
        <strain evidence="2">HyVt-28</strain>
    </source>
</reference>
<name>A0A7V0Q6D9_UNCW3</name>
<accession>A0A7V0Q6D9</accession>
<dbReference type="InterPro" id="IPR012337">
    <property type="entry name" value="RNaseH-like_sf"/>
</dbReference>
<dbReference type="Proteomes" id="UP000886381">
    <property type="component" value="Unassembled WGS sequence"/>
</dbReference>
<dbReference type="Gene3D" id="3.30.420.10">
    <property type="entry name" value="Ribonuclease H-like superfamily/Ribonuclease H"/>
    <property type="match status" value="1"/>
</dbReference>
<dbReference type="FunFam" id="3.30.420.10:FF:000076">
    <property type="entry name" value="RBR-type E3 ubiquitin transferase"/>
    <property type="match status" value="1"/>
</dbReference>
<dbReference type="GO" id="GO:0004523">
    <property type="term" value="F:RNA-DNA hybrid ribonuclease activity"/>
    <property type="evidence" value="ECO:0007669"/>
    <property type="project" value="InterPro"/>
</dbReference>
<dbReference type="InterPro" id="IPR036397">
    <property type="entry name" value="RNaseH_sf"/>
</dbReference>
<dbReference type="InterPro" id="IPR002156">
    <property type="entry name" value="RNaseH_domain"/>
</dbReference>
<dbReference type="SUPFAM" id="SSF53098">
    <property type="entry name" value="Ribonuclease H-like"/>
    <property type="match status" value="1"/>
</dbReference>
<dbReference type="CDD" id="cd09279">
    <property type="entry name" value="RNase_HI_like"/>
    <property type="match status" value="1"/>
</dbReference>
<dbReference type="EMBL" id="DRDR01000092">
    <property type="protein sequence ID" value="HDL60250.1"/>
    <property type="molecule type" value="Genomic_DNA"/>
</dbReference>